<dbReference type="AntiFam" id="ANF00041">
    <property type="entry name" value="Antisense to RNaseP"/>
</dbReference>
<proteinExistence type="predicted"/>
<evidence type="ECO:0000313" key="1">
    <source>
        <dbReference type="EMBL" id="SVD27592.1"/>
    </source>
</evidence>
<organism evidence="1">
    <name type="scientific">marine metagenome</name>
    <dbReference type="NCBI Taxonomy" id="408172"/>
    <lineage>
        <taxon>unclassified sequences</taxon>
        <taxon>metagenomes</taxon>
        <taxon>ecological metagenomes</taxon>
    </lineage>
</organism>
<name>A0A382U0W5_9ZZZZ</name>
<gene>
    <name evidence="1" type="ORF">METZ01_LOCUS380446</name>
</gene>
<protein>
    <submittedName>
        <fullName evidence="1">Uncharacterized protein</fullName>
    </submittedName>
</protein>
<accession>A0A382U0W5</accession>
<sequence length="88" mass="9232">MHTTSIHLGRQLPAASCSLPGSRTRRATSSPLFGLAPGEVYRAASVAEDAVSSYLTISPLPAPEGRRFVFCGTVYGVTPPGRYPAPCP</sequence>
<dbReference type="EMBL" id="UINC01140444">
    <property type="protein sequence ID" value="SVD27592.1"/>
    <property type="molecule type" value="Genomic_DNA"/>
</dbReference>
<reference evidence="1" key="1">
    <citation type="submission" date="2018-05" db="EMBL/GenBank/DDBJ databases">
        <authorList>
            <person name="Lanie J.A."/>
            <person name="Ng W.-L."/>
            <person name="Kazmierczak K.M."/>
            <person name="Andrzejewski T.M."/>
            <person name="Davidsen T.M."/>
            <person name="Wayne K.J."/>
            <person name="Tettelin H."/>
            <person name="Glass J.I."/>
            <person name="Rusch D."/>
            <person name="Podicherti R."/>
            <person name="Tsui H.-C.T."/>
            <person name="Winkler M.E."/>
        </authorList>
    </citation>
    <scope>NUCLEOTIDE SEQUENCE</scope>
</reference>
<feature type="non-terminal residue" evidence="1">
    <location>
        <position position="88"/>
    </location>
</feature>
<dbReference type="AlphaFoldDB" id="A0A382U0W5"/>